<dbReference type="EMBL" id="DRDR01000093">
    <property type="protein sequence ID" value="HDL60253.1"/>
    <property type="molecule type" value="Genomic_DNA"/>
</dbReference>
<feature type="domain" description="DUF3857" evidence="2">
    <location>
        <begin position="107"/>
        <end position="271"/>
    </location>
</feature>
<dbReference type="InterPro" id="IPR002931">
    <property type="entry name" value="Transglutaminase-like"/>
</dbReference>
<sequence>MRRFVILFLLFFTGLTDGHRIELRSGRVINTKKIDYRDDKIIFDGGEIARDSVRRIVFEEEERGAKKLEISSDVKKILRDSERARKIFPNAQGIVLLDDGINIFHKDSTRTYRYHFQGFILSNETMSWARFSLYFNDELENVRIIMARTIKPDGRTIEVNPRNFKISKPRSQFVYFQQGKTLTFDFPEVSPGDIVEYIYEVHIFNPWNKAVFTPGWFFGGEQPVYYSHYKIVLPRGMKLNYKLLNAHMVKKKITETDSCVIYDFTAWKVEPFVKEPLMPPAVDILPRLVSSNLESWDYLFDWYANFQIRRMQITPKIKALADSLVKDAKSEDDSIARIYYWVQQKIRYISIKGGASSGVSGHPAEVTLENGFGDCTDKSILFSTLLRAIGIKAYPVYINTNDAGMLVKEIPSFYGNHAITEIIKRDGTKLFLDATGYYSRYPSFWSADHGVYAINAQLKRIEFIPVPPPEQNMRNYKYTLSIDTTGGIYVKFHSTYTGYYETGLRYFWNSKKEEERNVIMNSMVKRVHPNARLIKYELKNLNNLFKPFEMLIEYRIDNYLERSGDLLIFKLPEIEERYTFPELSLERRQYDLVYETSQGIRNYMEITFPISIKLVFVPDSVNLNGKHASYSARFSVQGNTINFEDMFRRWDRIIPVDDYRDYKDEIESLQSFIKQPILFEGGKQ</sequence>
<dbReference type="SUPFAM" id="SSF54001">
    <property type="entry name" value="Cysteine proteinases"/>
    <property type="match status" value="1"/>
</dbReference>
<dbReference type="InterPro" id="IPR024618">
    <property type="entry name" value="DUF3857"/>
</dbReference>
<proteinExistence type="predicted"/>
<dbReference type="AlphaFoldDB" id="A0A7V0LU13"/>
<gene>
    <name evidence="3" type="ORF">ENH14_02230</name>
</gene>
<accession>A0A7V0LU13</accession>
<dbReference type="Gene3D" id="3.10.620.30">
    <property type="match status" value="1"/>
</dbReference>
<reference evidence="3" key="1">
    <citation type="journal article" date="2020" name="mSystems">
        <title>Genome- and Community-Level Interaction Insights into Carbon Utilization and Element Cycling Functions of Hydrothermarchaeota in Hydrothermal Sediment.</title>
        <authorList>
            <person name="Zhou Z."/>
            <person name="Liu Y."/>
            <person name="Xu W."/>
            <person name="Pan J."/>
            <person name="Luo Z.H."/>
            <person name="Li M."/>
        </authorList>
    </citation>
    <scope>NUCLEOTIDE SEQUENCE [LARGE SCALE GENOMIC DNA]</scope>
    <source>
        <strain evidence="3">HyVt-28</strain>
    </source>
</reference>
<dbReference type="PANTHER" id="PTHR33490">
    <property type="entry name" value="BLR5614 PROTEIN-RELATED"/>
    <property type="match status" value="1"/>
</dbReference>
<evidence type="ECO:0000259" key="2">
    <source>
        <dbReference type="Pfam" id="PF12969"/>
    </source>
</evidence>
<evidence type="ECO:0000313" key="3">
    <source>
        <dbReference type="EMBL" id="HDL60253.1"/>
    </source>
</evidence>
<evidence type="ECO:0000259" key="1">
    <source>
        <dbReference type="Pfam" id="PF01841"/>
    </source>
</evidence>
<dbReference type="Pfam" id="PF01841">
    <property type="entry name" value="Transglut_core"/>
    <property type="match status" value="1"/>
</dbReference>
<feature type="domain" description="Transglutaminase-like" evidence="1">
    <location>
        <begin position="318"/>
        <end position="422"/>
    </location>
</feature>
<dbReference type="PANTHER" id="PTHR33490:SF3">
    <property type="entry name" value="CONSERVED INTEGRAL MEMBRANE PROTEIN"/>
    <property type="match status" value="1"/>
</dbReference>
<dbReference type="Gene3D" id="2.60.40.3140">
    <property type="match status" value="1"/>
</dbReference>
<dbReference type="Proteomes" id="UP000886381">
    <property type="component" value="Unassembled WGS sequence"/>
</dbReference>
<name>A0A7V0LU13_UNCW3</name>
<comment type="caution">
    <text evidence="3">The sequence shown here is derived from an EMBL/GenBank/DDBJ whole genome shotgun (WGS) entry which is preliminary data.</text>
</comment>
<protein>
    <submittedName>
        <fullName evidence="3">DUF3857 domain-containing protein</fullName>
    </submittedName>
</protein>
<dbReference type="InterPro" id="IPR038765">
    <property type="entry name" value="Papain-like_cys_pep_sf"/>
</dbReference>
<organism evidence="3">
    <name type="scientific">candidate division WOR-3 bacterium</name>
    <dbReference type="NCBI Taxonomy" id="2052148"/>
    <lineage>
        <taxon>Bacteria</taxon>
        <taxon>Bacteria division WOR-3</taxon>
    </lineage>
</organism>
<dbReference type="Gene3D" id="2.60.120.1130">
    <property type="match status" value="1"/>
</dbReference>
<dbReference type="Pfam" id="PF12969">
    <property type="entry name" value="DUF3857"/>
    <property type="match status" value="1"/>
</dbReference>